<organism evidence="2 3">
    <name type="scientific">Culex pipiens pipiens</name>
    <name type="common">Northern house mosquito</name>
    <dbReference type="NCBI Taxonomy" id="38569"/>
    <lineage>
        <taxon>Eukaryota</taxon>
        <taxon>Metazoa</taxon>
        <taxon>Ecdysozoa</taxon>
        <taxon>Arthropoda</taxon>
        <taxon>Hexapoda</taxon>
        <taxon>Insecta</taxon>
        <taxon>Pterygota</taxon>
        <taxon>Neoptera</taxon>
        <taxon>Endopterygota</taxon>
        <taxon>Diptera</taxon>
        <taxon>Nematocera</taxon>
        <taxon>Culicoidea</taxon>
        <taxon>Culicidae</taxon>
        <taxon>Culicinae</taxon>
        <taxon>Culicini</taxon>
        <taxon>Culex</taxon>
        <taxon>Culex</taxon>
    </lineage>
</organism>
<feature type="domain" description="CHK kinase-like" evidence="1">
    <location>
        <begin position="667"/>
        <end position="855"/>
    </location>
</feature>
<dbReference type="Gene3D" id="3.90.1200.10">
    <property type="match status" value="2"/>
</dbReference>
<evidence type="ECO:0000313" key="3">
    <source>
        <dbReference type="Proteomes" id="UP001562425"/>
    </source>
</evidence>
<dbReference type="Pfam" id="PF02958">
    <property type="entry name" value="EcKL"/>
    <property type="match status" value="5"/>
</dbReference>
<reference evidence="2 3" key="1">
    <citation type="submission" date="2024-05" db="EMBL/GenBank/DDBJ databases">
        <title>Culex pipiens pipiens assembly and annotation.</title>
        <authorList>
            <person name="Alout H."/>
            <person name="Durand T."/>
        </authorList>
    </citation>
    <scope>NUCLEOTIDE SEQUENCE [LARGE SCALE GENOMIC DNA]</scope>
    <source>
        <strain evidence="2">HA-2024</strain>
        <tissue evidence="2">Whole body</tissue>
    </source>
</reference>
<dbReference type="PANTHER" id="PTHR11012:SF12">
    <property type="entry name" value="CHK KINASE-LIKE DOMAIN-CONTAINING PROTEIN-RELATED"/>
    <property type="match status" value="1"/>
</dbReference>
<dbReference type="Proteomes" id="UP001562425">
    <property type="component" value="Unassembled WGS sequence"/>
</dbReference>
<evidence type="ECO:0000259" key="1">
    <source>
        <dbReference type="SMART" id="SM00587"/>
    </source>
</evidence>
<sequence>MPELEGIKKDVLKDGKLFETETIMYEAVLPEMHKLLKQADDDTKLGPRLLYSSQDPTWVMVFEDLSKQNYVMKDTQLNLGESKILYAKLGRWHAASMCLSEKIPEIKSLDYNLGVIMNEEVAEKNSIYNVLNHGDCHYKNFMYKILDGKTEDVMLLDFQISTWGSPALDIIYSMYNSVSIETRDNHREELIKFYYDEFVNALKMFEFHGKIPSLIDLRIEITKCGHLETFLTTMFLPLLILTPEEMMPQLAEQSDEAIQLDFSDAKEQENLAEHCFKHPRYTAVMKKYLPVFDNTGLLDLEADSNFSRVMAYNKDEMNAPKWMDEAFFEKVLQKTENDDFVKVTDFTIVPGSKPGDHFASIIFRAVVKFVGKGKSKDISLIVKTMPELEGIKKDLLEDGRLFETEATMYNAVLPEVHKLLRAAGDDTVLGPSLHYFSKNPLDYQLSCWGTPAIDIIYSLYQAVSVETRDNHRDELIKFYYDEFANAFKKFDYGQKIPSLTDLRVEITKCGHLEAFLATTFLPWFMLTPDELMPQICQSSGTDIEIDLSSAEGWEKMADQNDDFVKVTEFTTTPGSKPGDHFASIIFRAVVKFVAKGKSRVISLIVKTLPELEGIKKDLLEDGRLFETEATMYKTVLPEVHKMLRAVGDDTILGPRLHYSSKDPVWVMVFEDLSKKDFVTKPTQLNLDEAKMFYAKLGRLHAASMCLAEKLPSIKKMDCNIGTAFRGDVTDLWVENISILARLCLEWPGYQSYFERLEKFKKQIIEKMCDIYTFKKSSLYNVLNHGDCNYRNCMYRIVDGKTQDLMLLDYQLSSWGSPAVDIIYSLYQAVSVETRDNHRDELIKFYYDEFAKALKKFDYGQKIPSLIDLRVEITKCGHLESFLSTTFLPMFLLTPDEMVPQMVESSDKDIEIDLASVKAWENLSDRCFRHPKYAEAIKRYLPTFWRKGLLDV</sequence>
<gene>
    <name evidence="2" type="ORF">pipiens_012468</name>
</gene>
<accession>A0ABD1D295</accession>
<dbReference type="InterPro" id="IPR015897">
    <property type="entry name" value="CHK_kinase-like"/>
</dbReference>
<dbReference type="PANTHER" id="PTHR11012">
    <property type="entry name" value="PROTEIN KINASE-LIKE DOMAIN-CONTAINING"/>
    <property type="match status" value="1"/>
</dbReference>
<keyword evidence="3" id="KW-1185">Reference proteome</keyword>
<dbReference type="SUPFAM" id="SSF56112">
    <property type="entry name" value="Protein kinase-like (PK-like)"/>
    <property type="match status" value="3"/>
</dbReference>
<proteinExistence type="predicted"/>
<comment type="caution">
    <text evidence="2">The sequence shown here is derived from an EMBL/GenBank/DDBJ whole genome shotgun (WGS) entry which is preliminary data.</text>
</comment>
<protein>
    <recommendedName>
        <fullName evidence="1">CHK kinase-like domain-containing protein</fullName>
    </recommendedName>
</protein>
<dbReference type="AlphaFoldDB" id="A0ABD1D295"/>
<name>A0ABD1D295_CULPP</name>
<feature type="domain" description="CHK kinase-like" evidence="1">
    <location>
        <begin position="60"/>
        <end position="204"/>
    </location>
</feature>
<evidence type="ECO:0000313" key="2">
    <source>
        <dbReference type="EMBL" id="KAL1390270.1"/>
    </source>
</evidence>
<dbReference type="EMBL" id="JBEHCU010007945">
    <property type="protein sequence ID" value="KAL1390270.1"/>
    <property type="molecule type" value="Genomic_DNA"/>
</dbReference>
<dbReference type="InterPro" id="IPR004119">
    <property type="entry name" value="EcKL"/>
</dbReference>
<dbReference type="SMART" id="SM00587">
    <property type="entry name" value="CHK"/>
    <property type="match status" value="2"/>
</dbReference>
<dbReference type="InterPro" id="IPR011009">
    <property type="entry name" value="Kinase-like_dom_sf"/>
</dbReference>